<name>A0A804HTE6_MUSAM</name>
<proteinExistence type="predicted"/>
<protein>
    <submittedName>
        <fullName evidence="1">(wild Malaysian banana) hypothetical protein</fullName>
    </submittedName>
</protein>
<dbReference type="InParanoid" id="A0A804HTE6"/>
<reference evidence="2" key="2">
    <citation type="submission" date="2021-05" db="UniProtKB">
        <authorList>
            <consortium name="EnsemblPlants"/>
        </authorList>
    </citation>
    <scope>IDENTIFICATION</scope>
    <source>
        <strain evidence="2">subsp. malaccensis</strain>
    </source>
</reference>
<dbReference type="AlphaFoldDB" id="A0A804HTE6"/>
<gene>
    <name evidence="1" type="ORF">GSMUA_296550.1</name>
</gene>
<keyword evidence="3" id="KW-1185">Reference proteome</keyword>
<dbReference type="Gramene" id="Ma01_t12780.1">
    <property type="protein sequence ID" value="Ma01_p12780.1"/>
    <property type="gene ID" value="Ma01_g12780"/>
</dbReference>
<accession>A0A804HTE6</accession>
<dbReference type="EnsemblPlants" id="Ma01_t12780.1">
    <property type="protein sequence ID" value="Ma01_p12780.1"/>
    <property type="gene ID" value="Ma01_g12780"/>
</dbReference>
<evidence type="ECO:0000313" key="2">
    <source>
        <dbReference type="EnsemblPlants" id="Ma01_p12780.1"/>
    </source>
</evidence>
<dbReference type="EMBL" id="HG996466">
    <property type="protein sequence ID" value="CAG1859360.1"/>
    <property type="molecule type" value="Genomic_DNA"/>
</dbReference>
<evidence type="ECO:0000313" key="1">
    <source>
        <dbReference type="EMBL" id="CAG1859360.1"/>
    </source>
</evidence>
<organism evidence="2 3">
    <name type="scientific">Musa acuminata subsp. malaccensis</name>
    <name type="common">Wild banana</name>
    <name type="synonym">Musa malaccensis</name>
    <dbReference type="NCBI Taxonomy" id="214687"/>
    <lineage>
        <taxon>Eukaryota</taxon>
        <taxon>Viridiplantae</taxon>
        <taxon>Streptophyta</taxon>
        <taxon>Embryophyta</taxon>
        <taxon>Tracheophyta</taxon>
        <taxon>Spermatophyta</taxon>
        <taxon>Magnoliopsida</taxon>
        <taxon>Liliopsida</taxon>
        <taxon>Zingiberales</taxon>
        <taxon>Musaceae</taxon>
        <taxon>Musa</taxon>
    </lineage>
</organism>
<sequence>MNNLRIKVLSHCDEETLQMLYIISQPRHKTLLSSITSKECSISRKIEIDTGNGLLETLLLEVQLVLPLLFCLLTGLCPNSFGK</sequence>
<dbReference type="Proteomes" id="UP000012960">
    <property type="component" value="Unplaced"/>
</dbReference>
<evidence type="ECO:0000313" key="3">
    <source>
        <dbReference type="Proteomes" id="UP000012960"/>
    </source>
</evidence>
<reference evidence="1" key="1">
    <citation type="submission" date="2021-03" db="EMBL/GenBank/DDBJ databases">
        <authorList>
            <consortium name="Genoscope - CEA"/>
            <person name="William W."/>
        </authorList>
    </citation>
    <scope>NUCLEOTIDE SEQUENCE</scope>
    <source>
        <strain evidence="1">Doubled-haploid Pahang</strain>
    </source>
</reference>